<reference evidence="2 3" key="1">
    <citation type="submission" date="2019-12" db="EMBL/GenBank/DDBJ databases">
        <authorList>
            <person name="Kim Y.S."/>
        </authorList>
    </citation>
    <scope>NUCLEOTIDE SEQUENCE [LARGE SCALE GENOMIC DNA]</scope>
    <source>
        <strain evidence="2 3">MMS17-SY077</strain>
    </source>
</reference>
<dbReference type="InterPro" id="IPR000182">
    <property type="entry name" value="GNAT_dom"/>
</dbReference>
<dbReference type="EMBL" id="WSTA01000099">
    <property type="protein sequence ID" value="MWC00084.1"/>
    <property type="molecule type" value="Genomic_DNA"/>
</dbReference>
<sequence length="203" mass="21995">MRPYRPDDRDGVAHVCLLTARAGGDATGVYSDDSLMPDVYALPYVDRAPEFAWVVVTGSPERVVGYVIGVPDTAEFIDWWGSEYLPVFDARHPEAAPPTEANPAYSEASLIADGRNPERMRIPELADYPAHLHIDLLPEAQRRGLGRRLVDTLRAALAEAGVSALHLGYAAENENAGAFYARLGFHPLPSSTETAPRVGIATA</sequence>
<comment type="caution">
    <text evidence="2">The sequence shown here is derived from an EMBL/GenBank/DDBJ whole genome shotgun (WGS) entry which is preliminary data.</text>
</comment>
<dbReference type="Pfam" id="PF13508">
    <property type="entry name" value="Acetyltransf_7"/>
    <property type="match status" value="1"/>
</dbReference>
<dbReference type="AlphaFoldDB" id="A0A6I4P0C6"/>
<dbReference type="Gene3D" id="3.40.630.30">
    <property type="match status" value="1"/>
</dbReference>
<organism evidence="2 3">
    <name type="scientific">Agromyces seonyuensis</name>
    <dbReference type="NCBI Taxonomy" id="2662446"/>
    <lineage>
        <taxon>Bacteria</taxon>
        <taxon>Bacillati</taxon>
        <taxon>Actinomycetota</taxon>
        <taxon>Actinomycetes</taxon>
        <taxon>Micrococcales</taxon>
        <taxon>Microbacteriaceae</taxon>
        <taxon>Agromyces</taxon>
    </lineage>
</organism>
<protein>
    <submittedName>
        <fullName evidence="2">GNAT family N-acetyltransferase</fullName>
    </submittedName>
</protein>
<dbReference type="InterPro" id="IPR016181">
    <property type="entry name" value="Acyl_CoA_acyltransferase"/>
</dbReference>
<accession>A0A6I4P0C6</accession>
<name>A0A6I4P0C6_9MICO</name>
<evidence type="ECO:0000313" key="3">
    <source>
        <dbReference type="Proteomes" id="UP000438182"/>
    </source>
</evidence>
<gene>
    <name evidence="2" type="ORF">GB864_16175</name>
</gene>
<dbReference type="InterPro" id="IPR051822">
    <property type="entry name" value="Glycosyl_Hydrolase_84"/>
</dbReference>
<dbReference type="GO" id="GO:0016747">
    <property type="term" value="F:acyltransferase activity, transferring groups other than amino-acyl groups"/>
    <property type="evidence" value="ECO:0007669"/>
    <property type="project" value="InterPro"/>
</dbReference>
<dbReference type="CDD" id="cd04301">
    <property type="entry name" value="NAT_SF"/>
    <property type="match status" value="1"/>
</dbReference>
<dbReference type="Proteomes" id="UP000438182">
    <property type="component" value="Unassembled WGS sequence"/>
</dbReference>
<evidence type="ECO:0000259" key="1">
    <source>
        <dbReference type="PROSITE" id="PS51186"/>
    </source>
</evidence>
<feature type="domain" description="N-acetyltransferase" evidence="1">
    <location>
        <begin position="1"/>
        <end position="203"/>
    </location>
</feature>
<keyword evidence="3" id="KW-1185">Reference proteome</keyword>
<keyword evidence="2" id="KW-0808">Transferase</keyword>
<proteinExistence type="predicted"/>
<dbReference type="SUPFAM" id="SSF55729">
    <property type="entry name" value="Acyl-CoA N-acyltransferases (Nat)"/>
    <property type="match status" value="1"/>
</dbReference>
<dbReference type="PANTHER" id="PTHR13170">
    <property type="entry name" value="O-GLCNACASE"/>
    <property type="match status" value="1"/>
</dbReference>
<evidence type="ECO:0000313" key="2">
    <source>
        <dbReference type="EMBL" id="MWC00084.1"/>
    </source>
</evidence>
<dbReference type="PANTHER" id="PTHR13170:SF16">
    <property type="entry name" value="PROTEIN O-GLCNACASE"/>
    <property type="match status" value="1"/>
</dbReference>
<dbReference type="PROSITE" id="PS51186">
    <property type="entry name" value="GNAT"/>
    <property type="match status" value="1"/>
</dbReference>